<dbReference type="InterPro" id="IPR048147">
    <property type="entry name" value="CBO0543-like"/>
</dbReference>
<feature type="transmembrane region" description="Helical" evidence="1">
    <location>
        <begin position="6"/>
        <end position="23"/>
    </location>
</feature>
<keyword evidence="3" id="KW-1185">Reference proteome</keyword>
<sequence length="166" mass="19562">MTVERTVLIATWIIFPLFLLKFVPKERYREMIAVFLFFQTLTWLYSIGLTYFGLLSAPIREFPNATKINFSVEYIVFPTAAVFFQLTYPEKKGKVRRIFHYMYWVGAILLFMFLIGKSTELMTVKPGNLLRSSCNFTIELLLCRRYIEWLLKGKPFSDRKAGVNQL</sequence>
<protein>
    <submittedName>
        <fullName evidence="2">CBO0543 family protein</fullName>
    </submittedName>
</protein>
<evidence type="ECO:0000256" key="1">
    <source>
        <dbReference type="SAM" id="Phobius"/>
    </source>
</evidence>
<name>A0ABV6KHF7_9BACI</name>
<feature type="transmembrane region" description="Helical" evidence="1">
    <location>
        <begin position="35"/>
        <end position="56"/>
    </location>
</feature>
<organism evidence="2 3">
    <name type="scientific">Halalkalibacter kiskunsagensis</name>
    <dbReference type="NCBI Taxonomy" id="1548599"/>
    <lineage>
        <taxon>Bacteria</taxon>
        <taxon>Bacillati</taxon>
        <taxon>Bacillota</taxon>
        <taxon>Bacilli</taxon>
        <taxon>Bacillales</taxon>
        <taxon>Bacillaceae</taxon>
        <taxon>Halalkalibacter</taxon>
    </lineage>
</organism>
<proteinExistence type="predicted"/>
<feature type="transmembrane region" description="Helical" evidence="1">
    <location>
        <begin position="98"/>
        <end position="116"/>
    </location>
</feature>
<evidence type="ECO:0000313" key="3">
    <source>
        <dbReference type="Proteomes" id="UP001589838"/>
    </source>
</evidence>
<dbReference type="EMBL" id="JBHLUX010000087">
    <property type="protein sequence ID" value="MFC0472767.1"/>
    <property type="molecule type" value="Genomic_DNA"/>
</dbReference>
<dbReference type="RefSeq" id="WP_335962843.1">
    <property type="nucleotide sequence ID" value="NZ_JAXBLX010000036.1"/>
</dbReference>
<keyword evidence="1" id="KW-1133">Transmembrane helix</keyword>
<gene>
    <name evidence="2" type="ORF">ACFFHM_20350</name>
</gene>
<reference evidence="2 3" key="1">
    <citation type="submission" date="2024-09" db="EMBL/GenBank/DDBJ databases">
        <authorList>
            <person name="Sun Q."/>
            <person name="Mori K."/>
        </authorList>
    </citation>
    <scope>NUCLEOTIDE SEQUENCE [LARGE SCALE GENOMIC DNA]</scope>
    <source>
        <strain evidence="2 3">NCAIM B.02610</strain>
    </source>
</reference>
<dbReference type="Proteomes" id="UP001589838">
    <property type="component" value="Unassembled WGS sequence"/>
</dbReference>
<keyword evidence="1" id="KW-0472">Membrane</keyword>
<evidence type="ECO:0000313" key="2">
    <source>
        <dbReference type="EMBL" id="MFC0472767.1"/>
    </source>
</evidence>
<dbReference type="NCBIfam" id="NF041644">
    <property type="entry name" value="CBO0543_fam"/>
    <property type="match status" value="1"/>
</dbReference>
<feature type="transmembrane region" description="Helical" evidence="1">
    <location>
        <begin position="68"/>
        <end position="86"/>
    </location>
</feature>
<accession>A0ABV6KHF7</accession>
<keyword evidence="1" id="KW-0812">Transmembrane</keyword>
<comment type="caution">
    <text evidence="2">The sequence shown here is derived from an EMBL/GenBank/DDBJ whole genome shotgun (WGS) entry which is preliminary data.</text>
</comment>